<feature type="region of interest" description="Disordered" evidence="3">
    <location>
        <begin position="1"/>
        <end position="63"/>
    </location>
</feature>
<dbReference type="HOGENOM" id="CLU_001265_1_1_1"/>
<feature type="transmembrane region" description="Helical" evidence="4">
    <location>
        <begin position="271"/>
        <end position="291"/>
    </location>
</feature>
<dbReference type="EMBL" id="KL584704">
    <property type="protein sequence ID" value="KEQ76227.1"/>
    <property type="molecule type" value="Genomic_DNA"/>
</dbReference>
<feature type="compositionally biased region" description="Low complexity" evidence="3">
    <location>
        <begin position="1"/>
        <end position="13"/>
    </location>
</feature>
<dbReference type="PANTHER" id="PTHR11360">
    <property type="entry name" value="MONOCARBOXYLATE TRANSPORTER"/>
    <property type="match status" value="1"/>
</dbReference>
<feature type="transmembrane region" description="Helical" evidence="4">
    <location>
        <begin position="112"/>
        <end position="134"/>
    </location>
</feature>
<dbReference type="InterPro" id="IPR020846">
    <property type="entry name" value="MFS_dom"/>
</dbReference>
<accession>A0A074X2K0</accession>
<evidence type="ECO:0000256" key="3">
    <source>
        <dbReference type="SAM" id="MobiDB-lite"/>
    </source>
</evidence>
<keyword evidence="4" id="KW-0472">Membrane</keyword>
<feature type="domain" description="Major facilitator superfamily (MFS) profile" evidence="5">
    <location>
        <begin position="272"/>
        <end position="461"/>
    </location>
</feature>
<dbReference type="PANTHER" id="PTHR11360:SF234">
    <property type="entry name" value="MFS-TYPE TRANSPORTER DBAD-RELATED"/>
    <property type="match status" value="1"/>
</dbReference>
<dbReference type="InterPro" id="IPR036259">
    <property type="entry name" value="MFS_trans_sf"/>
</dbReference>
<dbReference type="CDD" id="cd17352">
    <property type="entry name" value="MFS_MCT_SLC16"/>
    <property type="match status" value="1"/>
</dbReference>
<reference evidence="6 7" key="1">
    <citation type="journal article" date="2014" name="BMC Genomics">
        <title>Genome sequencing of four Aureobasidium pullulans varieties: biotechnological potential, stress tolerance, and description of new species.</title>
        <authorList>
            <person name="Gostin Ar C."/>
            <person name="Ohm R.A."/>
            <person name="Kogej T."/>
            <person name="Sonjak S."/>
            <person name="Turk M."/>
            <person name="Zajc J."/>
            <person name="Zalar P."/>
            <person name="Grube M."/>
            <person name="Sun H."/>
            <person name="Han J."/>
            <person name="Sharma A."/>
            <person name="Chiniquy J."/>
            <person name="Ngan C.Y."/>
            <person name="Lipzen A."/>
            <person name="Barry K."/>
            <person name="Grigoriev I.V."/>
            <person name="Gunde-Cimerman N."/>
        </authorList>
    </citation>
    <scope>NUCLEOTIDE SEQUENCE [LARGE SCALE GENOMIC DNA]</scope>
    <source>
        <strain evidence="6 7">CBS 147.97</strain>
    </source>
</reference>
<feature type="transmembrane region" description="Helical" evidence="4">
    <location>
        <begin position="71"/>
        <end position="92"/>
    </location>
</feature>
<feature type="transmembrane region" description="Helical" evidence="4">
    <location>
        <begin position="363"/>
        <end position="381"/>
    </location>
</feature>
<dbReference type="Gene3D" id="1.20.1250.20">
    <property type="entry name" value="MFS general substrate transporter like domains"/>
    <property type="match status" value="2"/>
</dbReference>
<feature type="transmembrane region" description="Helical" evidence="4">
    <location>
        <begin position="165"/>
        <end position="187"/>
    </location>
</feature>
<comment type="similarity">
    <text evidence="2">Belongs to the major facilitator superfamily. Monocarboxylate porter (TC 2.A.1.13) family.</text>
</comment>
<dbReference type="InterPro" id="IPR050327">
    <property type="entry name" value="Proton-linked_MCT"/>
</dbReference>
<dbReference type="Pfam" id="PF07690">
    <property type="entry name" value="MFS_1"/>
    <property type="match status" value="1"/>
</dbReference>
<dbReference type="RefSeq" id="XP_013430147.1">
    <property type="nucleotide sequence ID" value="XM_013574693.1"/>
</dbReference>
<organism evidence="6 7">
    <name type="scientific">Aureobasidium namibiae CBS 147.97</name>
    <dbReference type="NCBI Taxonomy" id="1043004"/>
    <lineage>
        <taxon>Eukaryota</taxon>
        <taxon>Fungi</taxon>
        <taxon>Dikarya</taxon>
        <taxon>Ascomycota</taxon>
        <taxon>Pezizomycotina</taxon>
        <taxon>Dothideomycetes</taxon>
        <taxon>Dothideomycetidae</taxon>
        <taxon>Dothideales</taxon>
        <taxon>Saccotheciaceae</taxon>
        <taxon>Aureobasidium</taxon>
    </lineage>
</organism>
<proteinExistence type="inferred from homology"/>
<evidence type="ECO:0000259" key="5">
    <source>
        <dbReference type="PROSITE" id="PS50850"/>
    </source>
</evidence>
<keyword evidence="4" id="KW-0812">Transmembrane</keyword>
<protein>
    <submittedName>
        <fullName evidence="6">MFS general substrate transporter</fullName>
    </submittedName>
</protein>
<dbReference type="AlphaFoldDB" id="A0A074X2K0"/>
<evidence type="ECO:0000313" key="7">
    <source>
        <dbReference type="Proteomes" id="UP000027730"/>
    </source>
</evidence>
<gene>
    <name evidence="6" type="ORF">M436DRAFT_40216</name>
</gene>
<feature type="transmembrane region" description="Helical" evidence="4">
    <location>
        <begin position="428"/>
        <end position="447"/>
    </location>
</feature>
<feature type="transmembrane region" description="Helical" evidence="4">
    <location>
        <begin position="230"/>
        <end position="250"/>
    </location>
</feature>
<dbReference type="SUPFAM" id="SSF103473">
    <property type="entry name" value="MFS general substrate transporter"/>
    <property type="match status" value="1"/>
</dbReference>
<evidence type="ECO:0000313" key="6">
    <source>
        <dbReference type="EMBL" id="KEQ76227.1"/>
    </source>
</evidence>
<keyword evidence="7" id="KW-1185">Reference proteome</keyword>
<dbReference type="GO" id="GO:0022857">
    <property type="term" value="F:transmembrane transporter activity"/>
    <property type="evidence" value="ECO:0007669"/>
    <property type="project" value="InterPro"/>
</dbReference>
<dbReference type="GeneID" id="25409342"/>
<dbReference type="GO" id="GO:0016020">
    <property type="term" value="C:membrane"/>
    <property type="evidence" value="ECO:0007669"/>
    <property type="project" value="UniProtKB-SubCell"/>
</dbReference>
<dbReference type="PROSITE" id="PS50850">
    <property type="entry name" value="MFS"/>
    <property type="match status" value="1"/>
</dbReference>
<evidence type="ECO:0000256" key="2">
    <source>
        <dbReference type="ARBA" id="ARBA00006727"/>
    </source>
</evidence>
<dbReference type="OrthoDB" id="6509908at2759"/>
<feature type="transmembrane region" description="Helical" evidence="4">
    <location>
        <begin position="199"/>
        <end position="218"/>
    </location>
</feature>
<dbReference type="InterPro" id="IPR011701">
    <property type="entry name" value="MFS"/>
</dbReference>
<feature type="transmembrane region" description="Helical" evidence="4">
    <location>
        <begin position="402"/>
        <end position="422"/>
    </location>
</feature>
<sequence>MTSSRQSSTSSVKSDAKSDIESQGRHSEQEHFGHSPGQTTGSLDQKAQSNSKEQPSESHPASTIPNGGFTAWLQVLSGFMCFMSCWGLVNGFGVFQDFYSSTLIPDVSDSNISWIGSIQAFLLCSATVFAGPIYDRGHPRLLIVFGSVLVVFGMMMTSLCSKYWQLMLAQGICVGFGAGCLFLPSIAIIPSYFTTKKSFAMGIAASGSSFGGVVYPIIFRRIEPQIGFGWATRIIGFISLVTLLIPCFCIKARAFPKTRRKLLDCAAFKEPAYALFSLASFVGFVGLYVPFFYISTYARNVSGLKDTLSFYMLPIMSAGSIAGRIIPGLIADRVGALNVLGCCTSCASILGFCWIAIEHTAGGLIVWALLYGALSGAFVSLQPTTVASITKDLSTVGGRMGMNTFCASFGILIGTPIAGLLVGSGDWMGMQVFSGATLLGAAMLVMATRVSVTGSKISVRA</sequence>
<name>A0A074X2K0_9PEZI</name>
<keyword evidence="4" id="KW-1133">Transmembrane helix</keyword>
<feature type="transmembrane region" description="Helical" evidence="4">
    <location>
        <begin position="141"/>
        <end position="159"/>
    </location>
</feature>
<feature type="compositionally biased region" description="Basic and acidic residues" evidence="3">
    <location>
        <begin position="14"/>
        <end position="33"/>
    </location>
</feature>
<evidence type="ECO:0000256" key="1">
    <source>
        <dbReference type="ARBA" id="ARBA00004141"/>
    </source>
</evidence>
<feature type="compositionally biased region" description="Polar residues" evidence="3">
    <location>
        <begin position="36"/>
        <end position="63"/>
    </location>
</feature>
<dbReference type="Proteomes" id="UP000027730">
    <property type="component" value="Unassembled WGS sequence"/>
</dbReference>
<feature type="transmembrane region" description="Helical" evidence="4">
    <location>
        <begin position="311"/>
        <end position="330"/>
    </location>
</feature>
<comment type="subcellular location">
    <subcellularLocation>
        <location evidence="1">Membrane</location>
        <topology evidence="1">Multi-pass membrane protein</topology>
    </subcellularLocation>
</comment>
<evidence type="ECO:0000256" key="4">
    <source>
        <dbReference type="SAM" id="Phobius"/>
    </source>
</evidence>
<feature type="transmembrane region" description="Helical" evidence="4">
    <location>
        <begin position="337"/>
        <end position="357"/>
    </location>
</feature>